<evidence type="ECO:0000313" key="1">
    <source>
        <dbReference type="EMBL" id="TBU65854.1"/>
    </source>
</evidence>
<reference evidence="1 2" key="1">
    <citation type="submission" date="2019-01" db="EMBL/GenBank/DDBJ databases">
        <title>Draft genome sequences of three monokaryotic isolates of the white-rot basidiomycete fungus Dichomitus squalens.</title>
        <authorList>
            <consortium name="DOE Joint Genome Institute"/>
            <person name="Lopez S.C."/>
            <person name="Andreopoulos B."/>
            <person name="Pangilinan J."/>
            <person name="Lipzen A."/>
            <person name="Riley R."/>
            <person name="Ahrendt S."/>
            <person name="Ng V."/>
            <person name="Barry K."/>
            <person name="Daum C."/>
            <person name="Grigoriev I.V."/>
            <person name="Hilden K.S."/>
            <person name="Makela M.R."/>
            <person name="de Vries R.P."/>
        </authorList>
    </citation>
    <scope>NUCLEOTIDE SEQUENCE [LARGE SCALE GENOMIC DNA]</scope>
    <source>
        <strain evidence="1 2">CBS 464.89</strain>
    </source>
</reference>
<organism evidence="1 2">
    <name type="scientific">Dichomitus squalens</name>
    <dbReference type="NCBI Taxonomy" id="114155"/>
    <lineage>
        <taxon>Eukaryota</taxon>
        <taxon>Fungi</taxon>
        <taxon>Dikarya</taxon>
        <taxon>Basidiomycota</taxon>
        <taxon>Agaricomycotina</taxon>
        <taxon>Agaricomycetes</taxon>
        <taxon>Polyporales</taxon>
        <taxon>Polyporaceae</taxon>
        <taxon>Dichomitus</taxon>
    </lineage>
</organism>
<protein>
    <submittedName>
        <fullName evidence="1">Uncharacterized protein</fullName>
    </submittedName>
</protein>
<keyword evidence="2" id="KW-1185">Reference proteome</keyword>
<gene>
    <name evidence="1" type="ORF">BD310DRAFT_912220</name>
</gene>
<accession>A0A4Q9QG22</accession>
<evidence type="ECO:0000313" key="2">
    <source>
        <dbReference type="Proteomes" id="UP000292082"/>
    </source>
</evidence>
<dbReference type="EMBL" id="ML145084">
    <property type="protein sequence ID" value="TBU65854.1"/>
    <property type="molecule type" value="Genomic_DNA"/>
</dbReference>
<dbReference type="AlphaFoldDB" id="A0A4Q9QG22"/>
<proteinExistence type="predicted"/>
<name>A0A4Q9QG22_9APHY</name>
<sequence>MSPVFRQSGESIVWQRTLEARRSCLPSSLCSLICLLESSRLPTPVPPCSRADPRCHPSSARSHRCRLRRLILSQQTCRNMSHLHRTATGPCIPTISGSGVAGFAGAHRGQTGLCAGLPIVVAAGPCGCAGELRLDARTSVRDAATRCFHVPLCYLSCHSNAVP</sequence>
<dbReference type="Proteomes" id="UP000292082">
    <property type="component" value="Unassembled WGS sequence"/>
</dbReference>